<comment type="caution">
    <text evidence="1">The sequence shown here is derived from an EMBL/GenBank/DDBJ whole genome shotgun (WGS) entry which is preliminary data.</text>
</comment>
<keyword evidence="2" id="KW-1185">Reference proteome</keyword>
<accession>A0ABQ2A313</accession>
<dbReference type="Gene3D" id="2.30.30.110">
    <property type="match status" value="1"/>
</dbReference>
<organism evidence="1 2">
    <name type="scientific">Hymenobacter frigidus</name>
    <dbReference type="NCBI Taxonomy" id="1524095"/>
    <lineage>
        <taxon>Bacteria</taxon>
        <taxon>Pseudomonadati</taxon>
        <taxon>Bacteroidota</taxon>
        <taxon>Cytophagia</taxon>
        <taxon>Cytophagales</taxon>
        <taxon>Hymenobacteraceae</taxon>
        <taxon>Hymenobacter</taxon>
    </lineage>
</organism>
<name>A0ABQ2A313_9BACT</name>
<dbReference type="RefSeq" id="WP_188561214.1">
    <property type="nucleotide sequence ID" value="NZ_BMGY01000008.1"/>
</dbReference>
<dbReference type="Pfam" id="PF02452">
    <property type="entry name" value="PemK_toxin"/>
    <property type="match status" value="1"/>
</dbReference>
<dbReference type="SUPFAM" id="SSF50118">
    <property type="entry name" value="Cell growth inhibitor/plasmid maintenance toxic component"/>
    <property type="match status" value="1"/>
</dbReference>
<evidence type="ECO:0008006" key="3">
    <source>
        <dbReference type="Google" id="ProtNLM"/>
    </source>
</evidence>
<dbReference type="InterPro" id="IPR003477">
    <property type="entry name" value="PemK-like"/>
</dbReference>
<dbReference type="EMBL" id="BMGY01000008">
    <property type="protein sequence ID" value="GGH83259.1"/>
    <property type="molecule type" value="Genomic_DNA"/>
</dbReference>
<gene>
    <name evidence="1" type="ORF">GCM10011495_12710</name>
</gene>
<reference evidence="2" key="1">
    <citation type="journal article" date="2019" name="Int. J. Syst. Evol. Microbiol.">
        <title>The Global Catalogue of Microorganisms (GCM) 10K type strain sequencing project: providing services to taxonomists for standard genome sequencing and annotation.</title>
        <authorList>
            <consortium name="The Broad Institute Genomics Platform"/>
            <consortium name="The Broad Institute Genome Sequencing Center for Infectious Disease"/>
            <person name="Wu L."/>
            <person name="Ma J."/>
        </authorList>
    </citation>
    <scope>NUCLEOTIDE SEQUENCE [LARGE SCALE GENOMIC DNA]</scope>
    <source>
        <strain evidence="2">CGMCC 1.14966</strain>
    </source>
</reference>
<evidence type="ECO:0000313" key="2">
    <source>
        <dbReference type="Proteomes" id="UP000637774"/>
    </source>
</evidence>
<proteinExistence type="predicted"/>
<dbReference type="Proteomes" id="UP000637774">
    <property type="component" value="Unassembled WGS sequence"/>
</dbReference>
<dbReference type="InterPro" id="IPR011067">
    <property type="entry name" value="Plasmid_toxin/cell-grow_inhib"/>
</dbReference>
<sequence>MQPSKGDIVLLNFPFSDLSGKKMRPVLVLAVRRAEVTVAFISSQADKSEPDDLTLLPAAHTGLTRPSLLRIAKLATLDRRQIQHGMGRLSTDELAQVDAAMRRVYQL</sequence>
<protein>
    <recommendedName>
        <fullName evidence="3">Type II toxin-antitoxin system PemK/MazF family toxin</fullName>
    </recommendedName>
</protein>
<evidence type="ECO:0000313" key="1">
    <source>
        <dbReference type="EMBL" id="GGH83259.1"/>
    </source>
</evidence>